<evidence type="ECO:0000256" key="1">
    <source>
        <dbReference type="SAM" id="Phobius"/>
    </source>
</evidence>
<feature type="transmembrane region" description="Helical" evidence="1">
    <location>
        <begin position="33"/>
        <end position="53"/>
    </location>
</feature>
<organism evidence="2 3">
    <name type="scientific">Flavobacterium cutihirudinis</name>
    <dbReference type="NCBI Taxonomy" id="1265740"/>
    <lineage>
        <taxon>Bacteria</taxon>
        <taxon>Pseudomonadati</taxon>
        <taxon>Bacteroidota</taxon>
        <taxon>Flavobacteriia</taxon>
        <taxon>Flavobacteriales</taxon>
        <taxon>Flavobacteriaceae</taxon>
        <taxon>Flavobacterium</taxon>
    </lineage>
</organism>
<dbReference type="OrthoDB" id="840428at2"/>
<evidence type="ECO:0000313" key="2">
    <source>
        <dbReference type="EMBL" id="RED23682.1"/>
    </source>
</evidence>
<dbReference type="Pfam" id="PF17329">
    <property type="entry name" value="DUF5367"/>
    <property type="match status" value="1"/>
</dbReference>
<evidence type="ECO:0000313" key="3">
    <source>
        <dbReference type="Proteomes" id="UP000257004"/>
    </source>
</evidence>
<accession>A0A3D9FST0</accession>
<proteinExistence type="predicted"/>
<feature type="transmembrane region" description="Helical" evidence="1">
    <location>
        <begin position="7"/>
        <end position="27"/>
    </location>
</feature>
<feature type="transmembrane region" description="Helical" evidence="1">
    <location>
        <begin position="100"/>
        <end position="120"/>
    </location>
</feature>
<comment type="caution">
    <text evidence="2">The sequence shown here is derived from an EMBL/GenBank/DDBJ whole genome shotgun (WGS) entry which is preliminary data.</text>
</comment>
<dbReference type="RefSeq" id="WP_115888768.1">
    <property type="nucleotide sequence ID" value="NZ_QRDQ01000009.1"/>
</dbReference>
<feature type="transmembrane region" description="Helical" evidence="1">
    <location>
        <begin position="65"/>
        <end position="88"/>
    </location>
</feature>
<name>A0A3D9FST0_9FLAO</name>
<reference evidence="2 3" key="1">
    <citation type="submission" date="2018-07" db="EMBL/GenBank/DDBJ databases">
        <title>Genomic Encyclopedia of Archaeal and Bacterial Type Strains, Phase II (KMG-II): from individual species to whole genera.</title>
        <authorList>
            <person name="Goeker M."/>
        </authorList>
    </citation>
    <scope>NUCLEOTIDE SEQUENCE [LARGE SCALE GENOMIC DNA]</scope>
    <source>
        <strain evidence="2 3">DSM 25795</strain>
    </source>
</reference>
<protein>
    <submittedName>
        <fullName evidence="2">Uncharacterized protein</fullName>
    </submittedName>
</protein>
<dbReference type="InterPro" id="IPR020509">
    <property type="entry name" value="Uncharacterised_YnzE"/>
</dbReference>
<gene>
    <name evidence="2" type="ORF">BD847_2745</name>
</gene>
<keyword evidence="1" id="KW-1133">Transmembrane helix</keyword>
<keyword evidence="3" id="KW-1185">Reference proteome</keyword>
<dbReference type="AlphaFoldDB" id="A0A3D9FST0"/>
<keyword evidence="1" id="KW-0812">Transmembrane</keyword>
<keyword evidence="1" id="KW-0472">Membrane</keyword>
<sequence length="128" mass="14740">MNYFRAILSGLIVWICVSLSFYILDQIPFIKEFFWLQSLIAMFGIIFFGILGAKIYYKKVSKTNGLLLGIAMSITALVLDILITVPFVEIPNGRSYYSFFSSPILWILATINVLSVYFYWKKKQNSLP</sequence>
<dbReference type="Proteomes" id="UP000257004">
    <property type="component" value="Unassembled WGS sequence"/>
</dbReference>
<dbReference type="EMBL" id="QRDQ01000009">
    <property type="protein sequence ID" value="RED23682.1"/>
    <property type="molecule type" value="Genomic_DNA"/>
</dbReference>